<sequence>KGHEDNIWSFVFLHDNVHIVSGSQDGTMRKWDCDTGLLVGQPWERKEGRIYALALSPDGKTISCGGDNGCVEMWNTDGGMSEDIWTGHSSWVWALSWSPSGGHLASGSSDGTILIRKAGNGNVEPEVGLIKTQQGGVKSLAYSHSGDRIASGGFNDTICICSSNTG</sequence>
<dbReference type="PANTHER" id="PTHR19848:SF8">
    <property type="entry name" value="F-BOX AND WD REPEAT DOMAIN CONTAINING 7"/>
    <property type="match status" value="1"/>
</dbReference>
<keyword evidence="5" id="KW-1185">Reference proteome</keyword>
<dbReference type="STRING" id="1314800.A0A1B7MPI9"/>
<gene>
    <name evidence="4" type="ORF">K503DRAFT_645713</name>
</gene>
<dbReference type="EMBL" id="KV448604">
    <property type="protein sequence ID" value="OAX34497.1"/>
    <property type="molecule type" value="Genomic_DNA"/>
</dbReference>
<feature type="non-terminal residue" evidence="4">
    <location>
        <position position="166"/>
    </location>
</feature>
<evidence type="ECO:0000256" key="2">
    <source>
        <dbReference type="ARBA" id="ARBA00022737"/>
    </source>
</evidence>
<name>A0A1B7MPI9_9AGAM</name>
<evidence type="ECO:0000256" key="1">
    <source>
        <dbReference type="ARBA" id="ARBA00022574"/>
    </source>
</evidence>
<feature type="repeat" description="WD" evidence="3">
    <location>
        <begin position="85"/>
        <end position="115"/>
    </location>
</feature>
<dbReference type="SUPFAM" id="SSF50978">
    <property type="entry name" value="WD40 repeat-like"/>
    <property type="match status" value="1"/>
</dbReference>
<evidence type="ECO:0000313" key="5">
    <source>
        <dbReference type="Proteomes" id="UP000092154"/>
    </source>
</evidence>
<organism evidence="4 5">
    <name type="scientific">Rhizopogon vinicolor AM-OR11-026</name>
    <dbReference type="NCBI Taxonomy" id="1314800"/>
    <lineage>
        <taxon>Eukaryota</taxon>
        <taxon>Fungi</taxon>
        <taxon>Dikarya</taxon>
        <taxon>Basidiomycota</taxon>
        <taxon>Agaricomycotina</taxon>
        <taxon>Agaricomycetes</taxon>
        <taxon>Agaricomycetidae</taxon>
        <taxon>Boletales</taxon>
        <taxon>Suillineae</taxon>
        <taxon>Rhizopogonaceae</taxon>
        <taxon>Rhizopogon</taxon>
    </lineage>
</organism>
<evidence type="ECO:0000313" key="4">
    <source>
        <dbReference type="EMBL" id="OAX34497.1"/>
    </source>
</evidence>
<dbReference type="PROSITE" id="PS50082">
    <property type="entry name" value="WD_REPEATS_2"/>
    <property type="match status" value="2"/>
</dbReference>
<dbReference type="InterPro" id="IPR001680">
    <property type="entry name" value="WD40_rpt"/>
</dbReference>
<dbReference type="Pfam" id="PF00400">
    <property type="entry name" value="WD40"/>
    <property type="match status" value="4"/>
</dbReference>
<dbReference type="AlphaFoldDB" id="A0A1B7MPI9"/>
<dbReference type="InterPro" id="IPR036322">
    <property type="entry name" value="WD40_repeat_dom_sf"/>
</dbReference>
<accession>A0A1B7MPI9</accession>
<proteinExistence type="predicted"/>
<feature type="repeat" description="WD" evidence="3">
    <location>
        <begin position="1"/>
        <end position="41"/>
    </location>
</feature>
<keyword evidence="2" id="KW-0677">Repeat</keyword>
<evidence type="ECO:0000256" key="3">
    <source>
        <dbReference type="PROSITE-ProRule" id="PRU00221"/>
    </source>
</evidence>
<dbReference type="InterPro" id="IPR015943">
    <property type="entry name" value="WD40/YVTN_repeat-like_dom_sf"/>
</dbReference>
<protein>
    <submittedName>
        <fullName evidence="4">WD40 repeat-like protein</fullName>
    </submittedName>
</protein>
<dbReference type="PANTHER" id="PTHR19848">
    <property type="entry name" value="WD40 REPEAT PROTEIN"/>
    <property type="match status" value="1"/>
</dbReference>
<dbReference type="PROSITE" id="PS50294">
    <property type="entry name" value="WD_REPEATS_REGION"/>
    <property type="match status" value="2"/>
</dbReference>
<dbReference type="InParanoid" id="A0A1B7MPI9"/>
<dbReference type="OrthoDB" id="10251741at2759"/>
<reference evidence="4 5" key="1">
    <citation type="submission" date="2016-06" db="EMBL/GenBank/DDBJ databases">
        <title>Comparative genomics of the ectomycorrhizal sister species Rhizopogon vinicolor and Rhizopogon vesiculosus (Basidiomycota: Boletales) reveals a divergence of the mating type B locus.</title>
        <authorList>
            <consortium name="DOE Joint Genome Institute"/>
            <person name="Mujic A.B."/>
            <person name="Kuo A."/>
            <person name="Tritt A."/>
            <person name="Lipzen A."/>
            <person name="Chen C."/>
            <person name="Johnson J."/>
            <person name="Sharma A."/>
            <person name="Barry K."/>
            <person name="Grigoriev I.V."/>
            <person name="Spatafora J.W."/>
        </authorList>
    </citation>
    <scope>NUCLEOTIDE SEQUENCE [LARGE SCALE GENOMIC DNA]</scope>
    <source>
        <strain evidence="4 5">AM-OR11-026</strain>
    </source>
</reference>
<dbReference type="SMART" id="SM00320">
    <property type="entry name" value="WD40"/>
    <property type="match status" value="4"/>
</dbReference>
<dbReference type="Proteomes" id="UP000092154">
    <property type="component" value="Unassembled WGS sequence"/>
</dbReference>
<dbReference type="Gene3D" id="2.130.10.10">
    <property type="entry name" value="YVTN repeat-like/Quinoprotein amine dehydrogenase"/>
    <property type="match status" value="1"/>
</dbReference>
<feature type="non-terminal residue" evidence="4">
    <location>
        <position position="1"/>
    </location>
</feature>
<keyword evidence="1 3" id="KW-0853">WD repeat</keyword>